<dbReference type="PANTHER" id="PTHR32502:SF2">
    <property type="entry name" value="D-TAGATOSE-1,6-BISPHOSPHATE ALDOLASE SUBUNIT KBAZ"/>
    <property type="match status" value="1"/>
</dbReference>
<comment type="caution">
    <text evidence="2">The sequence shown here is derived from an EMBL/GenBank/DDBJ whole genome shotgun (WGS) entry which is preliminary data.</text>
</comment>
<dbReference type="SUPFAM" id="SSF51569">
    <property type="entry name" value="Aldolase"/>
    <property type="match status" value="1"/>
</dbReference>
<gene>
    <name evidence="2" type="ORF">U1T56_12520</name>
</gene>
<evidence type="ECO:0000256" key="1">
    <source>
        <dbReference type="ARBA" id="ARBA00005007"/>
    </source>
</evidence>
<dbReference type="GO" id="GO:0009025">
    <property type="term" value="F:tagatose-bisphosphate aldolase activity"/>
    <property type="evidence" value="ECO:0007669"/>
    <property type="project" value="UniProtKB-EC"/>
</dbReference>
<proteinExistence type="predicted"/>
<dbReference type="PIRSF" id="PIRSF009264">
    <property type="entry name" value="TagBP_ald_AgaZ"/>
    <property type="match status" value="1"/>
</dbReference>
<dbReference type="InterPro" id="IPR050303">
    <property type="entry name" value="GatZ_KbaZ_carbometab"/>
</dbReference>
<dbReference type="EMBL" id="JBBLZC010000011">
    <property type="protein sequence ID" value="MEK0083979.1"/>
    <property type="molecule type" value="Genomic_DNA"/>
</dbReference>
<keyword evidence="3" id="KW-1185">Reference proteome</keyword>
<evidence type="ECO:0000313" key="2">
    <source>
        <dbReference type="EMBL" id="MEK0083979.1"/>
    </source>
</evidence>
<dbReference type="PANTHER" id="PTHR32502">
    <property type="entry name" value="N-ACETYLGALACTOSAMINE PERMEASE II COMPONENT-RELATED"/>
    <property type="match status" value="1"/>
</dbReference>
<dbReference type="InterPro" id="IPR012062">
    <property type="entry name" value="GatZ/KbaZ-like"/>
</dbReference>
<dbReference type="Gene3D" id="1.10.400.20">
    <property type="entry name" value="putative tagatose 6-phosphate kinase domain like"/>
    <property type="match status" value="1"/>
</dbReference>
<accession>A0ABU8XSF8</accession>
<sequence>MTDTDGLRAILDANRAGAGRGIYAVCSANPLVLEACFRQALADDAPLLIEATSNQVNQDGGYTGRTPAGFRDEVHAIAAAVGFPPERIILGGDHLGPNPWQHAPATEAMPKAEAMVAAYAAAGFGKIHLDASMACAGDPVSLAAEVVAARAARLCAAAERAAPADRPPVYVIGTEVPIPGGAQEALDHLAVTRVVDLERTIAVHARAFAAAGLAAAWARVIAVVVQPGVEFGHAEIVDFAPEKAAALSAAIRHFPGLVYEAHSTDYQTEANLRALVQGHFAILKVGPGLTFALREAIFALDAIEAELLPAGERAGVRDALERAMLANPVHWQKYYPGSEAEQRLARAYSLSDRSRYYWPVPEVQAALDRLLANLAARPIPLPLVSQYLPTAFAAIRDGRLANEPRALIRHRVREVAAAYARACGLPGVLG</sequence>
<name>A0ABU8XSF8_9PROT</name>
<evidence type="ECO:0000313" key="3">
    <source>
        <dbReference type="Proteomes" id="UP001375743"/>
    </source>
</evidence>
<protein>
    <submittedName>
        <fullName evidence="2">D-tagatose-bisphosphate aldolase, class II, non-catalytic subunit</fullName>
        <ecNumber evidence="2">4.1.2.40</ecNumber>
    </submittedName>
</protein>
<comment type="pathway">
    <text evidence="1">Carbohydrate metabolism.</text>
</comment>
<organism evidence="2 3">
    <name type="scientific">Benzoatithermus flavus</name>
    <dbReference type="NCBI Taxonomy" id="3108223"/>
    <lineage>
        <taxon>Bacteria</taxon>
        <taxon>Pseudomonadati</taxon>
        <taxon>Pseudomonadota</taxon>
        <taxon>Alphaproteobacteria</taxon>
        <taxon>Geminicoccales</taxon>
        <taxon>Geminicoccaceae</taxon>
        <taxon>Benzoatithermus</taxon>
    </lineage>
</organism>
<reference evidence="2 3" key="1">
    <citation type="submission" date="2024-01" db="EMBL/GenBank/DDBJ databases">
        <title>Multi-omics insights into the function and evolution of sodium benzoate biodegradation pathways in Benzoatithermus flavus gen. nov., sp. nov. from hot spring.</title>
        <authorList>
            <person name="Hu C.-J."/>
            <person name="Li W.-J."/>
        </authorList>
    </citation>
    <scope>NUCLEOTIDE SEQUENCE [LARGE SCALE GENOMIC DNA]</scope>
    <source>
        <strain evidence="2 3">SYSU G07066</strain>
    </source>
</reference>
<dbReference type="RefSeq" id="WP_418159830.1">
    <property type="nucleotide sequence ID" value="NZ_JBBLZC010000011.1"/>
</dbReference>
<dbReference type="EC" id="4.1.2.40" evidence="2"/>
<dbReference type="Gene3D" id="3.20.20.70">
    <property type="entry name" value="Aldolase class I"/>
    <property type="match status" value="1"/>
</dbReference>
<dbReference type="Proteomes" id="UP001375743">
    <property type="component" value="Unassembled WGS sequence"/>
</dbReference>
<keyword evidence="2" id="KW-0456">Lyase</keyword>
<dbReference type="InterPro" id="IPR013785">
    <property type="entry name" value="Aldolase_TIM"/>
</dbReference>
<dbReference type="Pfam" id="PF08013">
    <property type="entry name" value="GatZ_KbaZ-like"/>
    <property type="match status" value="1"/>
</dbReference>
<dbReference type="NCBIfam" id="TIGR02810">
    <property type="entry name" value="agaZ_gatZ"/>
    <property type="match status" value="1"/>
</dbReference>